<organism evidence="3 4">
    <name type="scientific">Allopontixanthobacter confluentis</name>
    <dbReference type="NCBI Taxonomy" id="1849021"/>
    <lineage>
        <taxon>Bacteria</taxon>
        <taxon>Pseudomonadati</taxon>
        <taxon>Pseudomonadota</taxon>
        <taxon>Alphaproteobacteria</taxon>
        <taxon>Sphingomonadales</taxon>
        <taxon>Erythrobacteraceae</taxon>
        <taxon>Allopontixanthobacter</taxon>
    </lineage>
</organism>
<dbReference type="EMBL" id="WTYU01000002">
    <property type="protein sequence ID" value="MXP15684.1"/>
    <property type="molecule type" value="Genomic_DNA"/>
</dbReference>
<evidence type="ECO:0000256" key="2">
    <source>
        <dbReference type="PIRSR" id="PIRSR006156-1"/>
    </source>
</evidence>
<keyword evidence="1" id="KW-1277">Toxin-antitoxin system</keyword>
<sequence length="91" mass="10150">MRALTPTTKFRRDYKRERKSDAGLDAVLQPVLDKLSADLPLAKSNCDHALNGDWADHRDCHIRPDLVLIYAKPADGNLILARLGSHAELFG</sequence>
<evidence type="ECO:0000256" key="1">
    <source>
        <dbReference type="ARBA" id="ARBA00022649"/>
    </source>
</evidence>
<dbReference type="InterPro" id="IPR007712">
    <property type="entry name" value="RelE/ParE_toxin"/>
</dbReference>
<dbReference type="GO" id="GO:0004521">
    <property type="term" value="F:RNA endonuclease activity"/>
    <property type="evidence" value="ECO:0007669"/>
    <property type="project" value="TreeGrafter"/>
</dbReference>
<name>A0A6L7GK51_9SPHN</name>
<dbReference type="PANTHER" id="PTHR40588">
    <property type="entry name" value="MRNA INTERFERASE TOXIN YAFQ"/>
    <property type="match status" value="1"/>
</dbReference>
<dbReference type="SUPFAM" id="SSF143011">
    <property type="entry name" value="RelE-like"/>
    <property type="match status" value="1"/>
</dbReference>
<dbReference type="InterPro" id="IPR035093">
    <property type="entry name" value="RelE/ParE_toxin_dom_sf"/>
</dbReference>
<dbReference type="Gene3D" id="3.30.2310.20">
    <property type="entry name" value="RelE-like"/>
    <property type="match status" value="1"/>
</dbReference>
<dbReference type="OrthoDB" id="7030467at2"/>
<dbReference type="GO" id="GO:0006402">
    <property type="term" value="P:mRNA catabolic process"/>
    <property type="evidence" value="ECO:0007669"/>
    <property type="project" value="TreeGrafter"/>
</dbReference>
<dbReference type="GO" id="GO:0006415">
    <property type="term" value="P:translational termination"/>
    <property type="evidence" value="ECO:0007669"/>
    <property type="project" value="TreeGrafter"/>
</dbReference>
<dbReference type="PANTHER" id="PTHR40588:SF1">
    <property type="entry name" value="MRNA INTERFERASE TOXIN YAFQ"/>
    <property type="match status" value="1"/>
</dbReference>
<accession>A0A6L7GK51</accession>
<proteinExistence type="predicted"/>
<dbReference type="AlphaFoldDB" id="A0A6L7GK51"/>
<dbReference type="PIRSF" id="PIRSF006156">
    <property type="entry name" value="YafQ"/>
    <property type="match status" value="1"/>
</dbReference>
<keyword evidence="4" id="KW-1185">Reference proteome</keyword>
<dbReference type="Pfam" id="PF15738">
    <property type="entry name" value="YafQ_toxin"/>
    <property type="match status" value="1"/>
</dbReference>
<gene>
    <name evidence="3" type="ORF">GRI44_13085</name>
</gene>
<dbReference type="NCBIfam" id="TIGR02385">
    <property type="entry name" value="RelE_StbE"/>
    <property type="match status" value="1"/>
</dbReference>
<protein>
    <submittedName>
        <fullName evidence="3">Type II toxin-antitoxin system mRNA interferase toxin, RelE/StbE family</fullName>
    </submittedName>
</protein>
<dbReference type="InterPro" id="IPR004386">
    <property type="entry name" value="Toxin_YafQ-like"/>
</dbReference>
<evidence type="ECO:0000313" key="4">
    <source>
        <dbReference type="Proteomes" id="UP000473531"/>
    </source>
</evidence>
<reference evidence="3 4" key="1">
    <citation type="submission" date="2019-12" db="EMBL/GenBank/DDBJ databases">
        <title>Genomic-based taxomic classification of the family Erythrobacteraceae.</title>
        <authorList>
            <person name="Xu L."/>
        </authorList>
    </citation>
    <scope>NUCLEOTIDE SEQUENCE [LARGE SCALE GENOMIC DNA]</scope>
    <source>
        <strain evidence="3 4">KCTC 52259</strain>
    </source>
</reference>
<comment type="caution">
    <text evidence="3">The sequence shown here is derived from an EMBL/GenBank/DDBJ whole genome shotgun (WGS) entry which is preliminary data.</text>
</comment>
<evidence type="ECO:0000313" key="3">
    <source>
        <dbReference type="EMBL" id="MXP15684.1"/>
    </source>
</evidence>
<feature type="active site" description="Proton donor" evidence="2">
    <location>
        <position position="86"/>
    </location>
</feature>
<dbReference type="Proteomes" id="UP000473531">
    <property type="component" value="Unassembled WGS sequence"/>
</dbReference>
<dbReference type="RefSeq" id="WP_160602174.1">
    <property type="nucleotide sequence ID" value="NZ_WTYU01000002.1"/>
</dbReference>